<evidence type="ECO:0000313" key="2">
    <source>
        <dbReference type="Proteomes" id="UP000253436"/>
    </source>
</evidence>
<dbReference type="AlphaFoldDB" id="A0A368ZG64"/>
<dbReference type="RefSeq" id="WP_245935410.1">
    <property type="nucleotide sequence ID" value="NZ_QPJO01000003.1"/>
</dbReference>
<accession>A0A368ZG64</accession>
<dbReference type="Proteomes" id="UP000253436">
    <property type="component" value="Unassembled WGS sequence"/>
</dbReference>
<organism evidence="1 2">
    <name type="scientific">Winogradskyella arenosi</name>
    <dbReference type="NCBI Taxonomy" id="533325"/>
    <lineage>
        <taxon>Bacteria</taxon>
        <taxon>Pseudomonadati</taxon>
        <taxon>Bacteroidota</taxon>
        <taxon>Flavobacteriia</taxon>
        <taxon>Flavobacteriales</taxon>
        <taxon>Flavobacteriaceae</taxon>
        <taxon>Winogradskyella</taxon>
    </lineage>
</organism>
<evidence type="ECO:0000313" key="1">
    <source>
        <dbReference type="EMBL" id="RCW91323.1"/>
    </source>
</evidence>
<keyword evidence="2" id="KW-1185">Reference proteome</keyword>
<gene>
    <name evidence="1" type="ORF">DFQ08_103151</name>
</gene>
<comment type="caution">
    <text evidence="1">The sequence shown here is derived from an EMBL/GenBank/DDBJ whole genome shotgun (WGS) entry which is preliminary data.</text>
</comment>
<proteinExistence type="predicted"/>
<protein>
    <submittedName>
        <fullName evidence="1">Uncharacterized protein</fullName>
    </submittedName>
</protein>
<sequence length="195" mass="23027">MSCNQKEKPKQRGDGPREIYEYPTDREFKMQTGELIKLETTDLNFKQITNRISSFQEETYGQLKVEFVDEKLKKRVLPYVYDEGLIKQKNVLRIKSDSILIDDGYSINKLKRILKRHYLNKGEIPYYSDSPRKALVEVTLDTSKNGKELKALLTTLTRTFDEIKEEINDTIELRVFFDYLRQTSTPMPPKMNEEE</sequence>
<name>A0A368ZG64_9FLAO</name>
<dbReference type="EMBL" id="QPJO01000003">
    <property type="protein sequence ID" value="RCW91323.1"/>
    <property type="molecule type" value="Genomic_DNA"/>
</dbReference>
<reference evidence="1 2" key="1">
    <citation type="submission" date="2018-07" db="EMBL/GenBank/DDBJ databases">
        <title>Genomic Encyclopedia of Type Strains, Phase III (KMG-III): the genomes of soil and plant-associated and newly described type strains.</title>
        <authorList>
            <person name="Whitman W."/>
        </authorList>
    </citation>
    <scope>NUCLEOTIDE SEQUENCE [LARGE SCALE GENOMIC DNA]</scope>
    <source>
        <strain evidence="1 2">CECT 7958</strain>
    </source>
</reference>